<comment type="similarity">
    <text evidence="2">Belongs to the asparagine synthetase family.</text>
</comment>
<dbReference type="GO" id="GO:0004066">
    <property type="term" value="F:asparagine synthase (glutamine-hydrolyzing) activity"/>
    <property type="evidence" value="ECO:0007669"/>
    <property type="project" value="UniProtKB-EC"/>
</dbReference>
<dbReference type="Proteomes" id="UP000253769">
    <property type="component" value="Unassembled WGS sequence"/>
</dbReference>
<keyword evidence="4 9" id="KW-0547">Nucleotide-binding</keyword>
<evidence type="ECO:0000256" key="6">
    <source>
        <dbReference type="ARBA" id="ARBA00022962"/>
    </source>
</evidence>
<feature type="site" description="Important for beta-aspartyl-AMP intermediate formation" evidence="10">
    <location>
        <position position="377"/>
    </location>
</feature>
<evidence type="ECO:0000256" key="3">
    <source>
        <dbReference type="ARBA" id="ARBA00012737"/>
    </source>
</evidence>
<dbReference type="PIRSF" id="PIRSF001589">
    <property type="entry name" value="Asn_synthetase_glu-h"/>
    <property type="match status" value="1"/>
</dbReference>
<reference evidence="12 13" key="1">
    <citation type="submission" date="2018-07" db="EMBL/GenBank/DDBJ databases">
        <title>Motiliproteus coralliicola sp. nov., a bacterium isolated from Coral.</title>
        <authorList>
            <person name="Wang G."/>
        </authorList>
    </citation>
    <scope>NUCLEOTIDE SEQUENCE [LARGE SCALE GENOMIC DNA]</scope>
    <source>
        <strain evidence="12 13">C34</strain>
    </source>
</reference>
<dbReference type="GO" id="GO:0005524">
    <property type="term" value="F:ATP binding"/>
    <property type="evidence" value="ECO:0007669"/>
    <property type="project" value="UniProtKB-KW"/>
</dbReference>
<dbReference type="PANTHER" id="PTHR43284">
    <property type="entry name" value="ASPARAGINE SYNTHETASE (GLUTAMINE-HYDROLYZING)"/>
    <property type="match status" value="1"/>
</dbReference>
<accession>A0A369WPJ6</accession>
<dbReference type="CDD" id="cd00712">
    <property type="entry name" value="AsnB"/>
    <property type="match status" value="1"/>
</dbReference>
<dbReference type="NCBIfam" id="TIGR01536">
    <property type="entry name" value="asn_synth_AEB"/>
    <property type="match status" value="1"/>
</dbReference>
<dbReference type="SUPFAM" id="SSF56235">
    <property type="entry name" value="N-terminal nucleophile aminohydrolases (Ntn hydrolases)"/>
    <property type="match status" value="1"/>
</dbReference>
<feature type="binding site" evidence="9">
    <location>
        <position position="298"/>
    </location>
    <ligand>
        <name>ATP</name>
        <dbReference type="ChEBI" id="CHEBI:30616"/>
    </ligand>
</feature>
<dbReference type="CDD" id="cd01991">
    <property type="entry name" value="Asn_synthase_B_C"/>
    <property type="match status" value="1"/>
</dbReference>
<organism evidence="12 13">
    <name type="scientific">Motiliproteus coralliicola</name>
    <dbReference type="NCBI Taxonomy" id="2283196"/>
    <lineage>
        <taxon>Bacteria</taxon>
        <taxon>Pseudomonadati</taxon>
        <taxon>Pseudomonadota</taxon>
        <taxon>Gammaproteobacteria</taxon>
        <taxon>Oceanospirillales</taxon>
        <taxon>Oceanospirillaceae</taxon>
        <taxon>Motiliproteus</taxon>
    </lineage>
</organism>
<evidence type="ECO:0000256" key="7">
    <source>
        <dbReference type="ARBA" id="ARBA00048741"/>
    </source>
</evidence>
<dbReference type="InterPro" id="IPR033738">
    <property type="entry name" value="AsnB_N"/>
</dbReference>
<feature type="active site" description="For GATase activity" evidence="8">
    <location>
        <position position="2"/>
    </location>
</feature>
<evidence type="ECO:0000256" key="9">
    <source>
        <dbReference type="PIRSR" id="PIRSR001589-2"/>
    </source>
</evidence>
<evidence type="ECO:0000313" key="13">
    <source>
        <dbReference type="Proteomes" id="UP000253769"/>
    </source>
</evidence>
<dbReference type="SUPFAM" id="SSF52402">
    <property type="entry name" value="Adenine nucleotide alpha hydrolases-like"/>
    <property type="match status" value="1"/>
</dbReference>
<comment type="pathway">
    <text evidence="1">Amino-acid biosynthesis; L-asparagine biosynthesis; L-asparagine from L-aspartate (L-Gln route): step 1/1.</text>
</comment>
<keyword evidence="8" id="KW-0061">Asparagine biosynthesis</keyword>
<dbReference type="Gene3D" id="3.60.20.10">
    <property type="entry name" value="Glutamine Phosphoribosylpyrophosphate, subunit 1, domain 1"/>
    <property type="match status" value="1"/>
</dbReference>
<evidence type="ECO:0000256" key="2">
    <source>
        <dbReference type="ARBA" id="ARBA00005752"/>
    </source>
</evidence>
<comment type="caution">
    <text evidence="12">The sequence shown here is derived from an EMBL/GenBank/DDBJ whole genome shotgun (WGS) entry which is preliminary data.</text>
</comment>
<dbReference type="InterPro" id="IPR006426">
    <property type="entry name" value="Asn_synth_AEB"/>
</dbReference>
<evidence type="ECO:0000256" key="8">
    <source>
        <dbReference type="PIRSR" id="PIRSR001589-1"/>
    </source>
</evidence>
<keyword evidence="12" id="KW-0436">Ligase</keyword>
<feature type="binding site" evidence="9">
    <location>
        <position position="106"/>
    </location>
    <ligand>
        <name>L-glutamine</name>
        <dbReference type="ChEBI" id="CHEBI:58359"/>
    </ligand>
</feature>
<sequence length="645" mass="73685">MCGIAGVVVSGESGFRVSEALIVSMRDSMMHRGPDGGGTWLSDDLRVGLGHRRLSVIDLSNAAAQPMSSANQEVVVSFNGEIYNHADLRDQLKAEGVDDWRTDHSDTEVLLNAYLAWGIDCIHRFRGMFAIAIWDARSRRLYLVRDRFGVKPLYFSQHNGRLAFASEIKALLQDPEQPRKVNEDALFHYLSFLTTPAPMTLFQGISKLEAGCYLEVDVEAGRLNNHRYYELLDNVPEAEEVDDQRLAERVLQKLRQAVNIRKVSDVPMGVFLSGGIDSSSNAALFSEGSDIPIKTFSIGYEGKYRSYTNELVYAKQAADSVGAQYHERLLNQQDLLDFLDTMVHLQDEPIADPVCFPVYFVSQLARQNGVTVCHVGEGADELYWGYRSWKVKLALQKWADVPGTRWLQRGVMKCLEWLGADRHLAYEALRRSVSGQPVFWGGAEAFTAKEKQQLLSPRLRNKFQRRTSWEVIEPIRQRFERHARVRSDLNWMTYLDLNLRLPELLLMRVDKMSMGVSLEARVPFLDHEFVEFAMSIPEEVKTEGGQLKRVLKLAVAGLIPDNLIHRKKQGFAVPVYEWLFDRLGEQIKDDVRVFCQKTDYFDFQFFEELLEQRPGPQVWYLYNFVLWWNAFIAPGGSSEDSTDVA</sequence>
<name>A0A369WPJ6_9GAMM</name>
<dbReference type="EMBL" id="QQOH01000002">
    <property type="protein sequence ID" value="RDE22989.1"/>
    <property type="molecule type" value="Genomic_DNA"/>
</dbReference>
<dbReference type="InterPro" id="IPR017932">
    <property type="entry name" value="GATase_2_dom"/>
</dbReference>
<dbReference type="InterPro" id="IPR051786">
    <property type="entry name" value="ASN_synthetase/amidase"/>
</dbReference>
<dbReference type="InterPro" id="IPR001962">
    <property type="entry name" value="Asn_synthase"/>
</dbReference>
<feature type="domain" description="Glutamine amidotransferase type-2" evidence="11">
    <location>
        <begin position="2"/>
        <end position="219"/>
    </location>
</feature>
<dbReference type="AlphaFoldDB" id="A0A369WPJ6"/>
<evidence type="ECO:0000259" key="11">
    <source>
        <dbReference type="PROSITE" id="PS51278"/>
    </source>
</evidence>
<dbReference type="InterPro" id="IPR029055">
    <property type="entry name" value="Ntn_hydrolases_N"/>
</dbReference>
<evidence type="ECO:0000256" key="10">
    <source>
        <dbReference type="PIRSR" id="PIRSR001589-3"/>
    </source>
</evidence>
<evidence type="ECO:0000313" key="12">
    <source>
        <dbReference type="EMBL" id="RDE22989.1"/>
    </source>
</evidence>
<dbReference type="RefSeq" id="WP_114695623.1">
    <property type="nucleotide sequence ID" value="NZ_QQOH01000002.1"/>
</dbReference>
<dbReference type="Gene3D" id="3.40.50.620">
    <property type="entry name" value="HUPs"/>
    <property type="match status" value="1"/>
</dbReference>
<dbReference type="EC" id="6.3.5.4" evidence="3"/>
<evidence type="ECO:0000256" key="5">
    <source>
        <dbReference type="ARBA" id="ARBA00022840"/>
    </source>
</evidence>
<dbReference type="Pfam" id="PF13537">
    <property type="entry name" value="GATase_7"/>
    <property type="match status" value="1"/>
</dbReference>
<keyword evidence="8" id="KW-0028">Amino-acid biosynthesis</keyword>
<dbReference type="GO" id="GO:0005829">
    <property type="term" value="C:cytosol"/>
    <property type="evidence" value="ECO:0007669"/>
    <property type="project" value="TreeGrafter"/>
</dbReference>
<dbReference type="PROSITE" id="PS51278">
    <property type="entry name" value="GATASE_TYPE_2"/>
    <property type="match status" value="1"/>
</dbReference>
<keyword evidence="6 8" id="KW-0315">Glutamine amidotransferase</keyword>
<evidence type="ECO:0000256" key="1">
    <source>
        <dbReference type="ARBA" id="ARBA00005187"/>
    </source>
</evidence>
<comment type="catalytic activity">
    <reaction evidence="7">
        <text>L-aspartate + L-glutamine + ATP + H2O = L-asparagine + L-glutamate + AMP + diphosphate + H(+)</text>
        <dbReference type="Rhea" id="RHEA:12228"/>
        <dbReference type="ChEBI" id="CHEBI:15377"/>
        <dbReference type="ChEBI" id="CHEBI:15378"/>
        <dbReference type="ChEBI" id="CHEBI:29985"/>
        <dbReference type="ChEBI" id="CHEBI:29991"/>
        <dbReference type="ChEBI" id="CHEBI:30616"/>
        <dbReference type="ChEBI" id="CHEBI:33019"/>
        <dbReference type="ChEBI" id="CHEBI:58048"/>
        <dbReference type="ChEBI" id="CHEBI:58359"/>
        <dbReference type="ChEBI" id="CHEBI:456215"/>
        <dbReference type="EC" id="6.3.5.4"/>
    </reaction>
</comment>
<dbReference type="Pfam" id="PF00733">
    <property type="entry name" value="Asn_synthase"/>
    <property type="match status" value="1"/>
</dbReference>
<protein>
    <recommendedName>
        <fullName evidence="3">asparagine synthase (glutamine-hydrolyzing)</fullName>
        <ecNumber evidence="3">6.3.5.4</ecNumber>
    </recommendedName>
</protein>
<keyword evidence="13" id="KW-1185">Reference proteome</keyword>
<dbReference type="GO" id="GO:0006529">
    <property type="term" value="P:asparagine biosynthetic process"/>
    <property type="evidence" value="ECO:0007669"/>
    <property type="project" value="UniProtKB-KW"/>
</dbReference>
<dbReference type="OrthoDB" id="9763290at2"/>
<keyword evidence="5 9" id="KW-0067">ATP-binding</keyword>
<gene>
    <name evidence="12" type="primary">asnB</name>
    <name evidence="12" type="ORF">DV711_10610</name>
</gene>
<dbReference type="InterPro" id="IPR014729">
    <property type="entry name" value="Rossmann-like_a/b/a_fold"/>
</dbReference>
<proteinExistence type="inferred from homology"/>
<evidence type="ECO:0000256" key="4">
    <source>
        <dbReference type="ARBA" id="ARBA00022741"/>
    </source>
</evidence>
<dbReference type="PANTHER" id="PTHR43284:SF1">
    <property type="entry name" value="ASPARAGINE SYNTHETASE"/>
    <property type="match status" value="1"/>
</dbReference>